<gene>
    <name evidence="2" type="ORF">NBM05_04395</name>
</gene>
<sequence>MEEALTALDELPAAEHAPVYERLHAELRRLLDREPSEVPDGLLRGVRGTGDAAGTGDDAGPGPVPEDPAP</sequence>
<evidence type="ECO:0000313" key="2">
    <source>
        <dbReference type="EMBL" id="MCP3425281.1"/>
    </source>
</evidence>
<dbReference type="AlphaFoldDB" id="A0A9X2HGG8"/>
<feature type="region of interest" description="Disordered" evidence="1">
    <location>
        <begin position="37"/>
        <end position="70"/>
    </location>
</feature>
<proteinExistence type="predicted"/>
<keyword evidence="3" id="KW-1185">Reference proteome</keyword>
<evidence type="ECO:0000313" key="3">
    <source>
        <dbReference type="Proteomes" id="UP001139502"/>
    </source>
</evidence>
<organism evidence="2 3">
    <name type="scientific">Rothia santali</name>
    <dbReference type="NCBI Taxonomy" id="2949643"/>
    <lineage>
        <taxon>Bacteria</taxon>
        <taxon>Bacillati</taxon>
        <taxon>Actinomycetota</taxon>
        <taxon>Actinomycetes</taxon>
        <taxon>Micrococcales</taxon>
        <taxon>Micrococcaceae</taxon>
        <taxon>Rothia</taxon>
    </lineage>
</organism>
<feature type="compositionally biased region" description="Gly residues" evidence="1">
    <location>
        <begin position="47"/>
        <end position="59"/>
    </location>
</feature>
<reference evidence="2" key="1">
    <citation type="submission" date="2022-06" db="EMBL/GenBank/DDBJ databases">
        <title>Rothia sp. isolated from sandalwood seedling.</title>
        <authorList>
            <person name="Tuikhar N."/>
            <person name="Kirdat K."/>
            <person name="Thorat V."/>
            <person name="Swetha P."/>
            <person name="Padma S."/>
            <person name="Sundararaj R."/>
            <person name="Yadav A."/>
        </authorList>
    </citation>
    <scope>NUCLEOTIDE SEQUENCE</scope>
    <source>
        <strain evidence="2">AR01</strain>
    </source>
</reference>
<dbReference type="Proteomes" id="UP001139502">
    <property type="component" value="Unassembled WGS sequence"/>
</dbReference>
<comment type="caution">
    <text evidence="2">The sequence shown here is derived from an EMBL/GenBank/DDBJ whole genome shotgun (WGS) entry which is preliminary data.</text>
</comment>
<accession>A0A9X2HGG8</accession>
<protein>
    <submittedName>
        <fullName evidence="2">Uncharacterized protein</fullName>
    </submittedName>
</protein>
<dbReference type="EMBL" id="JANAFB010000007">
    <property type="protein sequence ID" value="MCP3425281.1"/>
    <property type="molecule type" value="Genomic_DNA"/>
</dbReference>
<name>A0A9X2HGG8_9MICC</name>
<evidence type="ECO:0000256" key="1">
    <source>
        <dbReference type="SAM" id="MobiDB-lite"/>
    </source>
</evidence>